<organism evidence="2">
    <name type="scientific">Gibberella zeae</name>
    <name type="common">Wheat head blight fungus</name>
    <name type="synonym">Fusarium graminearum</name>
    <dbReference type="NCBI Taxonomy" id="5518"/>
    <lineage>
        <taxon>Eukaryota</taxon>
        <taxon>Fungi</taxon>
        <taxon>Dikarya</taxon>
        <taxon>Ascomycota</taxon>
        <taxon>Pezizomycotina</taxon>
        <taxon>Sordariomycetes</taxon>
        <taxon>Hypocreomycetidae</taxon>
        <taxon>Hypocreales</taxon>
        <taxon>Nectriaceae</taxon>
        <taxon>Fusarium</taxon>
    </lineage>
</organism>
<evidence type="ECO:0000313" key="2">
    <source>
        <dbReference type="EMBL" id="VIO53223.1"/>
    </source>
</evidence>
<reference evidence="1" key="2">
    <citation type="submission" date="2021-03" db="EMBL/GenBank/DDBJ databases">
        <authorList>
            <person name="Alouane T."/>
            <person name="Langin T."/>
            <person name="Bonhomme L."/>
        </authorList>
    </citation>
    <scope>NUCLEOTIDE SEQUENCE</scope>
    <source>
        <strain evidence="1">MDC_Fg202</strain>
    </source>
</reference>
<dbReference type="AlphaFoldDB" id="A0A4E9DMV8"/>
<sequence length="80" mass="9122">MILMWHQNRASSFTGLANTQRLEALLIATMHVDLDPDAQMGLFLINQFSSETLDHSFPRLSDVRLAHRENLGRWASGQRS</sequence>
<evidence type="ECO:0000313" key="1">
    <source>
        <dbReference type="EMBL" id="CAG2005779.1"/>
    </source>
</evidence>
<reference evidence="2" key="1">
    <citation type="submission" date="2019-04" db="EMBL/GenBank/DDBJ databases">
        <authorList>
            <person name="Melise S."/>
            <person name="Noan J."/>
            <person name="Okalmin O."/>
        </authorList>
    </citation>
    <scope>NUCLEOTIDE SEQUENCE</scope>
    <source>
        <strain evidence="2">FN9</strain>
    </source>
</reference>
<gene>
    <name evidence="2" type="ORF">FUG_LOCUS72820</name>
    <name evidence="1" type="ORF">MDCFG202_LOCUS518456</name>
</gene>
<dbReference type="EMBL" id="CAAKMV010000055">
    <property type="protein sequence ID" value="VIO53223.1"/>
    <property type="molecule type" value="Genomic_DNA"/>
</dbReference>
<dbReference type="Proteomes" id="UP000746612">
    <property type="component" value="Unassembled WGS sequence"/>
</dbReference>
<accession>A0A4E9DMV8</accession>
<proteinExistence type="predicted"/>
<name>A0A4E9DMV8_GIBZA</name>
<protein>
    <submittedName>
        <fullName evidence="2">Uncharacterized protein</fullName>
    </submittedName>
</protein>
<dbReference type="EMBL" id="CAJPIJ010000184">
    <property type="protein sequence ID" value="CAG2005779.1"/>
    <property type="molecule type" value="Genomic_DNA"/>
</dbReference>